<name>A0A401Z4P4_9ACTN</name>
<proteinExistence type="predicted"/>
<dbReference type="AlphaFoldDB" id="A0A401Z4P4"/>
<dbReference type="GO" id="GO:0016740">
    <property type="term" value="F:transferase activity"/>
    <property type="evidence" value="ECO:0007669"/>
    <property type="project" value="UniProtKB-KW"/>
</dbReference>
<dbReference type="SUPFAM" id="SSF55729">
    <property type="entry name" value="Acyl-CoA N-acyltransferases (Nat)"/>
    <property type="match status" value="1"/>
</dbReference>
<dbReference type="EMBL" id="BIFH01000053">
    <property type="protein sequence ID" value="GCE01814.1"/>
    <property type="molecule type" value="Genomic_DNA"/>
</dbReference>
<gene>
    <name evidence="1" type="ORF">EHYA_09588</name>
</gene>
<comment type="caution">
    <text evidence="1">The sequence shown here is derived from an EMBL/GenBank/DDBJ whole genome shotgun (WGS) entry which is preliminary data.</text>
</comment>
<reference evidence="1 2" key="1">
    <citation type="submission" date="2018-12" db="EMBL/GenBank/DDBJ databases">
        <title>Draft genome sequence of Embleya hyalina NBRC 13850T.</title>
        <authorList>
            <person name="Komaki H."/>
            <person name="Hosoyama A."/>
            <person name="Kimura A."/>
            <person name="Ichikawa N."/>
            <person name="Tamura T."/>
        </authorList>
    </citation>
    <scope>NUCLEOTIDE SEQUENCE [LARGE SCALE GENOMIC DNA]</scope>
    <source>
        <strain evidence="1 2">NBRC 13850</strain>
    </source>
</reference>
<evidence type="ECO:0000313" key="2">
    <source>
        <dbReference type="Proteomes" id="UP000286931"/>
    </source>
</evidence>
<sequence>MWVLVGAWSMASGRRSSRCCRIAGHRPPLRRSGGLGAALIEDVRREATRRAVDLIRVDCYAGGDGALVEQYRTFGFSPLTQFAVERPGHPSWPGRLLGMRLNSRQR</sequence>
<organism evidence="1 2">
    <name type="scientific">Embleya hyalina</name>
    <dbReference type="NCBI Taxonomy" id="516124"/>
    <lineage>
        <taxon>Bacteria</taxon>
        <taxon>Bacillati</taxon>
        <taxon>Actinomycetota</taxon>
        <taxon>Actinomycetes</taxon>
        <taxon>Kitasatosporales</taxon>
        <taxon>Streptomycetaceae</taxon>
        <taxon>Embleya</taxon>
    </lineage>
</organism>
<dbReference type="Proteomes" id="UP000286931">
    <property type="component" value="Unassembled WGS sequence"/>
</dbReference>
<keyword evidence="1" id="KW-0808">Transferase</keyword>
<dbReference type="InterPro" id="IPR016181">
    <property type="entry name" value="Acyl_CoA_acyltransferase"/>
</dbReference>
<keyword evidence="2" id="KW-1185">Reference proteome</keyword>
<evidence type="ECO:0000313" key="1">
    <source>
        <dbReference type="EMBL" id="GCE01814.1"/>
    </source>
</evidence>
<protein>
    <submittedName>
        <fullName evidence="1">GCN5 family N-acetyltransferase</fullName>
    </submittedName>
</protein>
<accession>A0A401Z4P4</accession>